<gene>
    <name evidence="7" type="ORF">C7B43_10350</name>
</gene>
<evidence type="ECO:0000313" key="7">
    <source>
        <dbReference type="EMBL" id="PSR28119.1"/>
    </source>
</evidence>
<proteinExistence type="predicted"/>
<dbReference type="PANTHER" id="PTHR43027">
    <property type="entry name" value="DOXORUBICIN RESISTANCE ABC TRANSPORTER PERMEASE PROTEIN DRRC-RELATED"/>
    <property type="match status" value="1"/>
</dbReference>
<evidence type="ECO:0000256" key="5">
    <source>
        <dbReference type="SAM" id="Phobius"/>
    </source>
</evidence>
<accession>A0A2T2X0V6</accession>
<dbReference type="Proteomes" id="UP000242699">
    <property type="component" value="Unassembled WGS sequence"/>
</dbReference>
<feature type="transmembrane region" description="Helical" evidence="5">
    <location>
        <begin position="231"/>
        <end position="252"/>
    </location>
</feature>
<dbReference type="Pfam" id="PF12698">
    <property type="entry name" value="ABC2_membrane_3"/>
    <property type="match status" value="1"/>
</dbReference>
<evidence type="ECO:0000256" key="4">
    <source>
        <dbReference type="ARBA" id="ARBA00023136"/>
    </source>
</evidence>
<dbReference type="AlphaFoldDB" id="A0A2T2X0V6"/>
<comment type="caution">
    <text evidence="7">The sequence shown here is derived from an EMBL/GenBank/DDBJ whole genome shotgun (WGS) entry which is preliminary data.</text>
</comment>
<dbReference type="GO" id="GO:0140359">
    <property type="term" value="F:ABC-type transporter activity"/>
    <property type="evidence" value="ECO:0007669"/>
    <property type="project" value="InterPro"/>
</dbReference>
<protein>
    <recommendedName>
        <fullName evidence="6">ABC transmembrane type-2 domain-containing protein</fullName>
    </recommendedName>
</protein>
<comment type="subcellular location">
    <subcellularLocation>
        <location evidence="1">Membrane</location>
        <topology evidence="1">Multi-pass membrane protein</topology>
    </subcellularLocation>
</comment>
<feature type="transmembrane region" description="Helical" evidence="5">
    <location>
        <begin position="153"/>
        <end position="176"/>
    </location>
</feature>
<evidence type="ECO:0000256" key="2">
    <source>
        <dbReference type="ARBA" id="ARBA00022692"/>
    </source>
</evidence>
<reference evidence="7 8" key="1">
    <citation type="journal article" date="2014" name="BMC Genomics">
        <title>Comparison of environmental and isolate Sulfobacillus genomes reveals diverse carbon, sulfur, nitrogen, and hydrogen metabolisms.</title>
        <authorList>
            <person name="Justice N.B."/>
            <person name="Norman A."/>
            <person name="Brown C.T."/>
            <person name="Singh A."/>
            <person name="Thomas B.C."/>
            <person name="Banfield J.F."/>
        </authorList>
    </citation>
    <scope>NUCLEOTIDE SEQUENCE [LARGE SCALE GENOMIC DNA]</scope>
    <source>
        <strain evidence="7">AMDSBA1</strain>
    </source>
</reference>
<dbReference type="PROSITE" id="PS51012">
    <property type="entry name" value="ABC_TM2"/>
    <property type="match status" value="1"/>
</dbReference>
<dbReference type="PANTHER" id="PTHR43027:SF2">
    <property type="entry name" value="TRANSPORT PERMEASE PROTEIN"/>
    <property type="match status" value="1"/>
</dbReference>
<name>A0A2T2X0V6_9FIRM</name>
<feature type="transmembrane region" description="Helical" evidence="5">
    <location>
        <begin position="21"/>
        <end position="42"/>
    </location>
</feature>
<keyword evidence="3 5" id="KW-1133">Transmembrane helix</keyword>
<dbReference type="InterPro" id="IPR013525">
    <property type="entry name" value="ABC2_TM"/>
</dbReference>
<keyword evidence="4 5" id="KW-0472">Membrane</keyword>
<feature type="domain" description="ABC transmembrane type-2" evidence="6">
    <location>
        <begin position="120"/>
        <end position="344"/>
    </location>
</feature>
<dbReference type="EMBL" id="PXYT01000021">
    <property type="protein sequence ID" value="PSR28119.1"/>
    <property type="molecule type" value="Genomic_DNA"/>
</dbReference>
<feature type="transmembrane region" description="Helical" evidence="5">
    <location>
        <begin position="264"/>
        <end position="283"/>
    </location>
</feature>
<organism evidence="7 8">
    <name type="scientific">Sulfobacillus benefaciens</name>
    <dbReference type="NCBI Taxonomy" id="453960"/>
    <lineage>
        <taxon>Bacteria</taxon>
        <taxon>Bacillati</taxon>
        <taxon>Bacillota</taxon>
        <taxon>Clostridia</taxon>
        <taxon>Eubacteriales</taxon>
        <taxon>Clostridiales Family XVII. Incertae Sedis</taxon>
        <taxon>Sulfobacillus</taxon>
    </lineage>
</organism>
<evidence type="ECO:0000256" key="3">
    <source>
        <dbReference type="ARBA" id="ARBA00022989"/>
    </source>
</evidence>
<dbReference type="InterPro" id="IPR047817">
    <property type="entry name" value="ABC2_TM_bact-type"/>
</dbReference>
<feature type="transmembrane region" description="Helical" evidence="5">
    <location>
        <begin position="197"/>
        <end position="219"/>
    </location>
</feature>
<evidence type="ECO:0000256" key="1">
    <source>
        <dbReference type="ARBA" id="ARBA00004141"/>
    </source>
</evidence>
<feature type="transmembrane region" description="Helical" evidence="5">
    <location>
        <begin position="323"/>
        <end position="341"/>
    </location>
</feature>
<keyword evidence="2 5" id="KW-0812">Transmembrane</keyword>
<evidence type="ECO:0000313" key="8">
    <source>
        <dbReference type="Proteomes" id="UP000242699"/>
    </source>
</evidence>
<sequence>MNAYLTLVQMNLKMLFRARDVLFWNFAFPVLFMVLIGTAFGASPGFSAHVGIEGSGSFASALIQALRHIKGMSVSVISSGGIQALQAGHIEVLARIAGHQAHLIRTNASASQSVSSIVQGAVMAMNLQALHQPLLFRATVRQISVQGTSYIDFLAPGILGMTLMNTGLFSGTMLITHRSQGILRRIRGTPLPTGIFIGARITTQMVVALIQATLILVIAREVYHFTPVGNLWSLIPLLVLGELAFMTIGFFIAGVANTMEVASALTNIVSLPMMFLAGVFYPISQLPRFIKPLADILPLRYLTSGLRAVVVHGTPLTHLTNDFIALALVAVVCGALAVKFFRWEMPRV</sequence>
<dbReference type="GO" id="GO:0016020">
    <property type="term" value="C:membrane"/>
    <property type="evidence" value="ECO:0007669"/>
    <property type="project" value="UniProtKB-SubCell"/>
</dbReference>
<dbReference type="InterPro" id="IPR052902">
    <property type="entry name" value="ABC-2_transporter"/>
</dbReference>
<evidence type="ECO:0000259" key="6">
    <source>
        <dbReference type="PROSITE" id="PS51012"/>
    </source>
</evidence>